<keyword evidence="2" id="KW-0812">Transmembrane</keyword>
<dbReference type="RefSeq" id="XP_024348617.1">
    <property type="nucleotide sequence ID" value="XM_024496994.1"/>
</dbReference>
<accession>W6UA66</accession>
<evidence type="ECO:0000256" key="2">
    <source>
        <dbReference type="SAM" id="Phobius"/>
    </source>
</evidence>
<feature type="region of interest" description="Disordered" evidence="1">
    <location>
        <begin position="71"/>
        <end position="100"/>
    </location>
</feature>
<dbReference type="CTD" id="36343460"/>
<feature type="compositionally biased region" description="Basic and acidic residues" evidence="1">
    <location>
        <begin position="81"/>
        <end position="96"/>
    </location>
</feature>
<name>W6UA66_ECHGR</name>
<dbReference type="AlphaFoldDB" id="W6UA66"/>
<dbReference type="EMBL" id="APAU02000085">
    <property type="protein sequence ID" value="EUB57421.1"/>
    <property type="molecule type" value="Genomic_DNA"/>
</dbReference>
<organism evidence="3 4">
    <name type="scientific">Echinococcus granulosus</name>
    <name type="common">Hydatid tapeworm</name>
    <dbReference type="NCBI Taxonomy" id="6210"/>
    <lineage>
        <taxon>Eukaryota</taxon>
        <taxon>Metazoa</taxon>
        <taxon>Spiralia</taxon>
        <taxon>Lophotrochozoa</taxon>
        <taxon>Platyhelminthes</taxon>
        <taxon>Cestoda</taxon>
        <taxon>Eucestoda</taxon>
        <taxon>Cyclophyllidea</taxon>
        <taxon>Taeniidae</taxon>
        <taxon>Echinococcus</taxon>
        <taxon>Echinococcus granulosus group</taxon>
    </lineage>
</organism>
<proteinExistence type="predicted"/>
<keyword evidence="4" id="KW-1185">Reference proteome</keyword>
<evidence type="ECO:0000313" key="3">
    <source>
        <dbReference type="EMBL" id="EUB57421.1"/>
    </source>
</evidence>
<dbReference type="KEGG" id="egl:EGR_07745"/>
<feature type="transmembrane region" description="Helical" evidence="2">
    <location>
        <begin position="186"/>
        <end position="207"/>
    </location>
</feature>
<dbReference type="Proteomes" id="UP000019149">
    <property type="component" value="Unassembled WGS sequence"/>
</dbReference>
<protein>
    <submittedName>
        <fullName evidence="3">Uncharacterized protein</fullName>
    </submittedName>
</protein>
<comment type="caution">
    <text evidence="3">The sequence shown here is derived from an EMBL/GenBank/DDBJ whole genome shotgun (WGS) entry which is preliminary data.</text>
</comment>
<evidence type="ECO:0000313" key="4">
    <source>
        <dbReference type="Proteomes" id="UP000019149"/>
    </source>
</evidence>
<reference evidence="3 4" key="1">
    <citation type="journal article" date="2013" name="Nat. Genet.">
        <title>The genome of the hydatid tapeworm Echinococcus granulosus.</title>
        <authorList>
            <person name="Zheng H."/>
            <person name="Zhang W."/>
            <person name="Zhang L."/>
            <person name="Zhang Z."/>
            <person name="Li J."/>
            <person name="Lu G."/>
            <person name="Zhu Y."/>
            <person name="Wang Y."/>
            <person name="Huang Y."/>
            <person name="Liu J."/>
            <person name="Kang H."/>
            <person name="Chen J."/>
            <person name="Wang L."/>
            <person name="Chen A."/>
            <person name="Yu S."/>
            <person name="Gao Z."/>
            <person name="Jin L."/>
            <person name="Gu W."/>
            <person name="Wang Z."/>
            <person name="Zhao L."/>
            <person name="Shi B."/>
            <person name="Wen H."/>
            <person name="Lin R."/>
            <person name="Jones M.K."/>
            <person name="Brejova B."/>
            <person name="Vinar T."/>
            <person name="Zhao G."/>
            <person name="McManus D.P."/>
            <person name="Chen Z."/>
            <person name="Zhou Y."/>
            <person name="Wang S."/>
        </authorList>
    </citation>
    <scope>NUCLEOTIDE SEQUENCE [LARGE SCALE GENOMIC DNA]</scope>
</reference>
<sequence>MQETNNLFNKLSRLHLKCSNNKFKRDITITTQIQVKIINLVRTFHKKNSPYSLFSSPFHFHHYHDNMGLPKRDSASPLGDPIKESTECKNHRREQAESVQVESKFDEKRLDGHLKHPEKAFKKFALLKQIDVTKLWVVKLLAKVLATMTDQHLLVSNKLIVALTRRPKDEDFEVGIRINLVLVTDFSYGTLLVIGASVGLLAVVAFVTTSCRKKKDSSVKYVFHLFYLKNGFCNKFCEVTSDIPISKWWQFDHFQDLKMLTNLCLVLTEYIFINDTLGRHGVCSNFPVETEINNSEVNKGRRQCQSTQIMKTISRFQGMLFLP</sequence>
<dbReference type="GeneID" id="36343460"/>
<gene>
    <name evidence="3" type="ORF">EGR_07745</name>
</gene>
<keyword evidence="2" id="KW-0472">Membrane</keyword>
<keyword evidence="2" id="KW-1133">Transmembrane helix</keyword>
<evidence type="ECO:0000256" key="1">
    <source>
        <dbReference type="SAM" id="MobiDB-lite"/>
    </source>
</evidence>